<dbReference type="InterPro" id="IPR005467">
    <property type="entry name" value="His_kinase_dom"/>
</dbReference>
<dbReference type="InterPro" id="IPR036097">
    <property type="entry name" value="HisK_dim/P_sf"/>
</dbReference>
<comment type="catalytic activity">
    <reaction evidence="1">
        <text>ATP + protein L-histidine = ADP + protein N-phospho-L-histidine.</text>
        <dbReference type="EC" id="2.7.13.3"/>
    </reaction>
</comment>
<keyword evidence="5" id="KW-0808">Transferase</keyword>
<reference evidence="5 6" key="1">
    <citation type="journal article" date="2023" name="Ecotoxicol. Environ. Saf.">
        <title>Mercury remediation potential of mercury-resistant strain Rheinheimera metallidurans sp. nov. isolated from a municipal waste dumping site.</title>
        <authorList>
            <person name="Yadav V."/>
            <person name="Manjhi A."/>
            <person name="Vadakedath N."/>
        </authorList>
    </citation>
    <scope>NUCLEOTIDE SEQUENCE [LARGE SCALE GENOMIC DNA]</scope>
    <source>
        <strain evidence="5 6">E-49</strain>
    </source>
</reference>
<evidence type="ECO:0000256" key="2">
    <source>
        <dbReference type="ARBA" id="ARBA00012438"/>
    </source>
</evidence>
<dbReference type="InterPro" id="IPR003661">
    <property type="entry name" value="HisK_dim/P_dom"/>
</dbReference>
<dbReference type="Gene3D" id="3.30.450.40">
    <property type="match status" value="1"/>
</dbReference>
<dbReference type="Gene3D" id="3.30.565.10">
    <property type="entry name" value="Histidine kinase-like ATPase, C-terminal domain"/>
    <property type="match status" value="1"/>
</dbReference>
<evidence type="ECO:0000313" key="5">
    <source>
        <dbReference type="EMBL" id="MEH8018684.1"/>
    </source>
</evidence>
<name>A0ABU8C9M6_9GAMM</name>
<dbReference type="SUPFAM" id="SSF47384">
    <property type="entry name" value="Homodimeric domain of signal transducing histidine kinase"/>
    <property type="match status" value="1"/>
</dbReference>
<evidence type="ECO:0000259" key="4">
    <source>
        <dbReference type="PROSITE" id="PS50109"/>
    </source>
</evidence>
<feature type="domain" description="Histidine kinase" evidence="4">
    <location>
        <begin position="222"/>
        <end position="452"/>
    </location>
</feature>
<protein>
    <recommendedName>
        <fullName evidence="2">histidine kinase</fullName>
        <ecNumber evidence="2">2.7.13.3</ecNumber>
    </recommendedName>
</protein>
<dbReference type="RefSeq" id="WP_335737087.1">
    <property type="nucleotide sequence ID" value="NZ_JALAAR010000015.1"/>
</dbReference>
<evidence type="ECO:0000256" key="3">
    <source>
        <dbReference type="ARBA" id="ARBA00022553"/>
    </source>
</evidence>
<dbReference type="PANTHER" id="PTHR43065">
    <property type="entry name" value="SENSOR HISTIDINE KINASE"/>
    <property type="match status" value="1"/>
</dbReference>
<organism evidence="5 6">
    <name type="scientific">Rheinheimera muenzenbergensis</name>
    <dbReference type="NCBI Taxonomy" id="1193628"/>
    <lineage>
        <taxon>Bacteria</taxon>
        <taxon>Pseudomonadati</taxon>
        <taxon>Pseudomonadota</taxon>
        <taxon>Gammaproteobacteria</taxon>
        <taxon>Chromatiales</taxon>
        <taxon>Chromatiaceae</taxon>
        <taxon>Rheinheimera</taxon>
    </lineage>
</organism>
<dbReference type="PROSITE" id="PS50109">
    <property type="entry name" value="HIS_KIN"/>
    <property type="match status" value="1"/>
</dbReference>
<dbReference type="CDD" id="cd00082">
    <property type="entry name" value="HisKA"/>
    <property type="match status" value="1"/>
</dbReference>
<keyword evidence="3" id="KW-0597">Phosphoprotein</keyword>
<dbReference type="SMART" id="SM00065">
    <property type="entry name" value="GAF"/>
    <property type="match status" value="1"/>
</dbReference>
<keyword evidence="5" id="KW-0418">Kinase</keyword>
<proteinExistence type="predicted"/>
<dbReference type="EC" id="2.7.13.3" evidence="2"/>
<dbReference type="InterPro" id="IPR003018">
    <property type="entry name" value="GAF"/>
</dbReference>
<dbReference type="InterPro" id="IPR003594">
    <property type="entry name" value="HATPase_dom"/>
</dbReference>
<dbReference type="InterPro" id="IPR029016">
    <property type="entry name" value="GAF-like_dom_sf"/>
</dbReference>
<dbReference type="InterPro" id="IPR004358">
    <property type="entry name" value="Sig_transdc_His_kin-like_C"/>
</dbReference>
<sequence length="456" mass="50975">MRSELQQILNTISRNPAIDQGELESASELILQGITKGLAIDRASVWLLSDNNQQIHCNYLVDGDNSQPKPQLSLNRQDYPRYFAALDCERNIVADDAHHHPQTCEFSQPYLTPLGICAMLDTPIRHHGVMVGIICIEHRAAKHWHTDEIVFAGFLADIYGRALSASERQRYQLQLEQLNSSLEQVIEQRTHELSQSLTQLQHTQHRLIEMEKMASLGRLVAGIAHEINTPLGVAVTANSHAAATLLQLEQAFQHNQLTRQQFLQAGSTINSSIAMVNANLLRAVDLVNSFKQTATAGTEQQAELIELKQFLPRVISSVQSLLAEHQAHIHLAVPEHMKVQSFISPLSTIITKLIENACLHAFSGDSDRQITFTASEHSHYWQIEVADNGRGMTENELNRAFEPFFTSRRNLGSKGLGLTLVFNLVTHLLRGEISLHNQNTGCLVKIKLPLDPYATL</sequence>
<evidence type="ECO:0000313" key="6">
    <source>
        <dbReference type="Proteomes" id="UP001375382"/>
    </source>
</evidence>
<dbReference type="EMBL" id="JALAAR010000015">
    <property type="protein sequence ID" value="MEH8018684.1"/>
    <property type="molecule type" value="Genomic_DNA"/>
</dbReference>
<dbReference type="GO" id="GO:0016301">
    <property type="term" value="F:kinase activity"/>
    <property type="evidence" value="ECO:0007669"/>
    <property type="project" value="UniProtKB-KW"/>
</dbReference>
<dbReference type="SMART" id="SM00387">
    <property type="entry name" value="HATPase_c"/>
    <property type="match status" value="1"/>
</dbReference>
<dbReference type="Pfam" id="PF01590">
    <property type="entry name" value="GAF"/>
    <property type="match status" value="1"/>
</dbReference>
<accession>A0ABU8C9M6</accession>
<dbReference type="SUPFAM" id="SSF55781">
    <property type="entry name" value="GAF domain-like"/>
    <property type="match status" value="1"/>
</dbReference>
<dbReference type="PRINTS" id="PR00344">
    <property type="entry name" value="BCTRLSENSOR"/>
</dbReference>
<dbReference type="Proteomes" id="UP001375382">
    <property type="component" value="Unassembled WGS sequence"/>
</dbReference>
<evidence type="ECO:0000256" key="1">
    <source>
        <dbReference type="ARBA" id="ARBA00000085"/>
    </source>
</evidence>
<gene>
    <name evidence="5" type="ORF">MN202_15690</name>
</gene>
<dbReference type="Gene3D" id="1.10.287.130">
    <property type="match status" value="1"/>
</dbReference>
<dbReference type="InterPro" id="IPR036890">
    <property type="entry name" value="HATPase_C_sf"/>
</dbReference>
<dbReference type="SUPFAM" id="SSF55874">
    <property type="entry name" value="ATPase domain of HSP90 chaperone/DNA topoisomerase II/histidine kinase"/>
    <property type="match status" value="1"/>
</dbReference>
<comment type="caution">
    <text evidence="5">The sequence shown here is derived from an EMBL/GenBank/DDBJ whole genome shotgun (WGS) entry which is preliminary data.</text>
</comment>
<keyword evidence="6" id="KW-1185">Reference proteome</keyword>
<dbReference type="Pfam" id="PF02518">
    <property type="entry name" value="HATPase_c"/>
    <property type="match status" value="1"/>
</dbReference>